<dbReference type="Proteomes" id="UP000325466">
    <property type="component" value="Unassembled WGS sequence"/>
</dbReference>
<dbReference type="PANTHER" id="PTHR16305">
    <property type="entry name" value="TESTICULAR SOLUBLE ADENYLYL CYCLASE"/>
    <property type="match status" value="1"/>
</dbReference>
<dbReference type="Gene3D" id="1.10.10.10">
    <property type="entry name" value="Winged helix-like DNA-binding domain superfamily/Winged helix DNA-binding domain"/>
    <property type="match status" value="1"/>
</dbReference>
<dbReference type="EMBL" id="BLAH01000086">
    <property type="protein sequence ID" value="GES37828.1"/>
    <property type="molecule type" value="Genomic_DNA"/>
</dbReference>
<keyword evidence="2" id="KW-0067">ATP-binding</keyword>
<dbReference type="InterPro" id="IPR016032">
    <property type="entry name" value="Sig_transdc_resp-reg_C-effctor"/>
</dbReference>
<proteinExistence type="predicted"/>
<organism evidence="4 5">
    <name type="scientific">Rhodococcus aetherivorans</name>
    <dbReference type="NCBI Taxonomy" id="191292"/>
    <lineage>
        <taxon>Bacteria</taxon>
        <taxon>Bacillati</taxon>
        <taxon>Actinomycetota</taxon>
        <taxon>Actinomycetes</taxon>
        <taxon>Mycobacteriales</taxon>
        <taxon>Nocardiaceae</taxon>
        <taxon>Rhodococcus</taxon>
    </lineage>
</organism>
<name>A0ABQ0YMU2_9NOCA</name>
<dbReference type="PRINTS" id="PR00038">
    <property type="entry name" value="HTHLUXR"/>
</dbReference>
<dbReference type="SUPFAM" id="SSF52540">
    <property type="entry name" value="P-loop containing nucleoside triphosphate hydrolases"/>
    <property type="match status" value="1"/>
</dbReference>
<dbReference type="CDD" id="cd06170">
    <property type="entry name" value="LuxR_C_like"/>
    <property type="match status" value="1"/>
</dbReference>
<evidence type="ECO:0000259" key="3">
    <source>
        <dbReference type="PROSITE" id="PS50043"/>
    </source>
</evidence>
<dbReference type="InterPro" id="IPR000792">
    <property type="entry name" value="Tscrpt_reg_LuxR_C"/>
</dbReference>
<evidence type="ECO:0000313" key="4">
    <source>
        <dbReference type="EMBL" id="GES37828.1"/>
    </source>
</evidence>
<dbReference type="InterPro" id="IPR027417">
    <property type="entry name" value="P-loop_NTPase"/>
</dbReference>
<evidence type="ECO:0000256" key="2">
    <source>
        <dbReference type="ARBA" id="ARBA00022840"/>
    </source>
</evidence>
<keyword evidence="4" id="KW-0456">Lyase</keyword>
<dbReference type="Pfam" id="PF13191">
    <property type="entry name" value="AAA_16"/>
    <property type="match status" value="1"/>
</dbReference>
<evidence type="ECO:0000256" key="1">
    <source>
        <dbReference type="ARBA" id="ARBA00022741"/>
    </source>
</evidence>
<comment type="caution">
    <text evidence="4">The sequence shown here is derived from an EMBL/GenBank/DDBJ whole genome shotgun (WGS) entry which is preliminary data.</text>
</comment>
<dbReference type="InterPro" id="IPR041664">
    <property type="entry name" value="AAA_16"/>
</dbReference>
<dbReference type="InterPro" id="IPR036388">
    <property type="entry name" value="WH-like_DNA-bd_sf"/>
</dbReference>
<feature type="domain" description="HTH luxR-type" evidence="3">
    <location>
        <begin position="844"/>
        <end position="909"/>
    </location>
</feature>
<dbReference type="SUPFAM" id="SSF48452">
    <property type="entry name" value="TPR-like"/>
    <property type="match status" value="1"/>
</dbReference>
<dbReference type="Gene3D" id="1.25.40.10">
    <property type="entry name" value="Tetratricopeptide repeat domain"/>
    <property type="match status" value="2"/>
</dbReference>
<protein>
    <submittedName>
        <fullName evidence="4">Adenylate cyclase</fullName>
        <ecNumber evidence="4">4.6.1.1</ecNumber>
    </submittedName>
</protein>
<evidence type="ECO:0000313" key="5">
    <source>
        <dbReference type="Proteomes" id="UP000325466"/>
    </source>
</evidence>
<dbReference type="EC" id="4.6.1.1" evidence="4"/>
<dbReference type="PANTHER" id="PTHR16305:SF35">
    <property type="entry name" value="TRANSCRIPTIONAL ACTIVATOR DOMAIN"/>
    <property type="match status" value="1"/>
</dbReference>
<sequence length="911" mass="96335">MLFGRGPECARIDRLLAALRQGAGGAVVLSGEAGIGKTALLDYAREHASGLGVLSVTGAEAEAPIPFAALERLLAPVPGPIASLPRVRPLCGSTAREIPGPEDRFAIYAGFFRILTAAARSAALLVVIDDAQWLDRPTLDAVAFAARRLTTERIGILVATREPQGPAGVETSVVRGLGDEAAGQLLAALLGRRPPDDVVAAAAAQVGGNPSALLELAGTLSCDELTGTRPLRLPVRAGSAATRIFGARIATLDDATRRALQVAAVAADDGLPVVSAVLAHLGIAGGALGTLEDTGLTSFAGGRLSFPHPLIRSAAVSDLPPTRRRSLHRAVAEMLTDPAQQDRRAWHLTEATLAPDEGTARELEQSARLTSERRGYAAAAVVMEQAAAFSADEAGTARRLCAAADAARRAGRGTTALRLLDRSDDHTTDPALRAASAGVRGRVELHTGAACIARRVWETGAADIGRRDPARGAHLLAMAAEGALVAGEPEGALRLARRAIRSAPPRDTDTTLLGSLVIGSALSLSGNPSDGMRWLQDAAALARWGADADVEWVLFAELGAVAWHGEDGDPRQVLDPLVHRLRAEGAWGQLPLALYVTALADSRLGRLHSGRCAATEAVELATRTGDLLALCAALGCLAELEAQLGDEQACRAHAADSLRIRERTRLGEMHRDALDGLGLLELSLNRPDRAVDHLEEANRRPSGYADGLLVARASSADLIEAYVRSGRDVPDAVREQLRLLTELALPDALGALICRGRALIGDDAEYDTWFTKALQLHARSPSPFDTARTALCYGERLRRAGRRRDARKHLEVAFDAFRHIGARTWAAQAATELGAVGRPVDAPAAAAGHRLTPQELQVARLAARGGTNREIAEQLFLSVKTIEMHLGRLYRKLGIRSRTQLANYLRDNVLA</sequence>
<gene>
    <name evidence="4" type="ORF">RAJCM14343_3087</name>
</gene>
<reference evidence="4 5" key="1">
    <citation type="journal article" date="2018" name="Biodegradation">
        <title>1,4-Dioxane degradation characteristics of Rhodococcus aetherivorans JCM 14343.</title>
        <authorList>
            <person name="Inoue D."/>
            <person name="Tsunoda T."/>
            <person name="Yamamoto N."/>
            <person name="Ike M."/>
            <person name="Sei K."/>
        </authorList>
    </citation>
    <scope>NUCLEOTIDE SEQUENCE [LARGE SCALE GENOMIC DNA]</scope>
    <source>
        <strain evidence="4 5">JCM 14343</strain>
    </source>
</reference>
<keyword evidence="5" id="KW-1185">Reference proteome</keyword>
<dbReference type="SMART" id="SM00421">
    <property type="entry name" value="HTH_LUXR"/>
    <property type="match status" value="1"/>
</dbReference>
<dbReference type="PROSITE" id="PS50043">
    <property type="entry name" value="HTH_LUXR_2"/>
    <property type="match status" value="1"/>
</dbReference>
<keyword evidence="1" id="KW-0547">Nucleotide-binding</keyword>
<dbReference type="InterPro" id="IPR011990">
    <property type="entry name" value="TPR-like_helical_dom_sf"/>
</dbReference>
<dbReference type="PROSITE" id="PS00622">
    <property type="entry name" value="HTH_LUXR_1"/>
    <property type="match status" value="1"/>
</dbReference>
<dbReference type="Pfam" id="PF00196">
    <property type="entry name" value="GerE"/>
    <property type="match status" value="1"/>
</dbReference>
<dbReference type="GO" id="GO:0004016">
    <property type="term" value="F:adenylate cyclase activity"/>
    <property type="evidence" value="ECO:0007669"/>
    <property type="project" value="UniProtKB-EC"/>
</dbReference>
<dbReference type="SUPFAM" id="SSF46894">
    <property type="entry name" value="C-terminal effector domain of the bipartite response regulators"/>
    <property type="match status" value="1"/>
</dbReference>
<accession>A0ABQ0YMU2</accession>